<reference evidence="2" key="1">
    <citation type="journal article" date="2019" name="Sci. Rep.">
        <title>Draft genome of Tanacetum cinerariifolium, the natural source of mosquito coil.</title>
        <authorList>
            <person name="Yamashiro T."/>
            <person name="Shiraishi A."/>
            <person name="Satake H."/>
            <person name="Nakayama K."/>
        </authorList>
    </citation>
    <scope>NUCLEOTIDE SEQUENCE</scope>
</reference>
<name>A0A699UYD6_TANCI</name>
<dbReference type="AlphaFoldDB" id="A0A699UYD6"/>
<feature type="region of interest" description="Disordered" evidence="1">
    <location>
        <begin position="54"/>
        <end position="123"/>
    </location>
</feature>
<evidence type="ECO:0000313" key="2">
    <source>
        <dbReference type="EMBL" id="GFD26309.1"/>
    </source>
</evidence>
<feature type="non-terminal residue" evidence="2">
    <location>
        <position position="123"/>
    </location>
</feature>
<feature type="compositionally biased region" description="Polar residues" evidence="1">
    <location>
        <begin position="97"/>
        <end position="106"/>
    </location>
</feature>
<sequence length="123" mass="13711">MQDYIEEMRKILMDDDWKVKTSICWGQRDRWLDYDGVEDFCKAAKHRLVELPSSQNNDVSSITSNGADPKRSVDGPILKVEPGLQSLGVMSPGGASSIPNIETPGSTRPPDEEFKPNAVMKEM</sequence>
<feature type="compositionally biased region" description="Basic and acidic residues" evidence="1">
    <location>
        <begin position="109"/>
        <end position="123"/>
    </location>
</feature>
<evidence type="ECO:0000256" key="1">
    <source>
        <dbReference type="SAM" id="MobiDB-lite"/>
    </source>
</evidence>
<comment type="caution">
    <text evidence="2">The sequence shown here is derived from an EMBL/GenBank/DDBJ whole genome shotgun (WGS) entry which is preliminary data.</text>
</comment>
<accession>A0A699UYD6</accession>
<organism evidence="2">
    <name type="scientific">Tanacetum cinerariifolium</name>
    <name type="common">Dalmatian daisy</name>
    <name type="synonym">Chrysanthemum cinerariifolium</name>
    <dbReference type="NCBI Taxonomy" id="118510"/>
    <lineage>
        <taxon>Eukaryota</taxon>
        <taxon>Viridiplantae</taxon>
        <taxon>Streptophyta</taxon>
        <taxon>Embryophyta</taxon>
        <taxon>Tracheophyta</taxon>
        <taxon>Spermatophyta</taxon>
        <taxon>Magnoliopsida</taxon>
        <taxon>eudicotyledons</taxon>
        <taxon>Gunneridae</taxon>
        <taxon>Pentapetalae</taxon>
        <taxon>asterids</taxon>
        <taxon>campanulids</taxon>
        <taxon>Asterales</taxon>
        <taxon>Asteraceae</taxon>
        <taxon>Asteroideae</taxon>
        <taxon>Anthemideae</taxon>
        <taxon>Anthemidinae</taxon>
        <taxon>Tanacetum</taxon>
    </lineage>
</organism>
<proteinExistence type="predicted"/>
<protein>
    <submittedName>
        <fullName evidence="2">Transformation/transcription domain-associated protein-like isoform X2</fullName>
    </submittedName>
</protein>
<gene>
    <name evidence="2" type="ORF">Tci_898278</name>
</gene>
<dbReference type="EMBL" id="BKCJ011367733">
    <property type="protein sequence ID" value="GFD26309.1"/>
    <property type="molecule type" value="Genomic_DNA"/>
</dbReference>
<feature type="compositionally biased region" description="Polar residues" evidence="1">
    <location>
        <begin position="54"/>
        <end position="66"/>
    </location>
</feature>